<evidence type="ECO:0000313" key="3">
    <source>
        <dbReference type="Proteomes" id="UP000245133"/>
    </source>
</evidence>
<dbReference type="Pfam" id="PF04264">
    <property type="entry name" value="YceI"/>
    <property type="match status" value="1"/>
</dbReference>
<dbReference type="EMBL" id="BFBB01000008">
    <property type="protein sequence ID" value="GBF51147.1"/>
    <property type="molecule type" value="Genomic_DNA"/>
</dbReference>
<comment type="caution">
    <text evidence="2">The sequence shown here is derived from an EMBL/GenBank/DDBJ whole genome shotgun (WGS) entry which is preliminary data.</text>
</comment>
<evidence type="ECO:0000259" key="1">
    <source>
        <dbReference type="Pfam" id="PF04264"/>
    </source>
</evidence>
<evidence type="ECO:0000313" key="2">
    <source>
        <dbReference type="EMBL" id="GBF51147.1"/>
    </source>
</evidence>
<feature type="domain" description="Lipid/polyisoprenoid-binding YceI-like" evidence="1">
    <location>
        <begin position="9"/>
        <end position="143"/>
    </location>
</feature>
<keyword evidence="3" id="KW-1185">Reference proteome</keyword>
<protein>
    <submittedName>
        <fullName evidence="2">YceI-like domain protein</fullName>
    </submittedName>
</protein>
<sequence length="183" mass="20311">MFADEKCRYQYDPNKTLLEWTAFKFTEKTGVKGTFKQIKVKKTKQANNILDAVKDLSFEISADSVDSYNPDRDMKIKNLFFGSIQKSGTIKGSFQKISGTDSGNATLSLQFGKKSADFPVTFKIIDNQLEVSGTIDVLALGLANGLQKLNEACLELHKGKDGVSKLWPTVDVKVVSKFEPICK</sequence>
<proteinExistence type="predicted"/>
<dbReference type="InterPro" id="IPR007372">
    <property type="entry name" value="Lipid/polyisoprenoid-bd_YceI"/>
</dbReference>
<dbReference type="Proteomes" id="UP000245133">
    <property type="component" value="Unassembled WGS sequence"/>
</dbReference>
<dbReference type="Gene3D" id="2.40.128.110">
    <property type="entry name" value="Lipid/polyisoprenoid-binding, YceI-like"/>
    <property type="match status" value="1"/>
</dbReference>
<dbReference type="InterPro" id="IPR036761">
    <property type="entry name" value="TTHA0802/YceI-like_sf"/>
</dbReference>
<name>A0A2P2E2P1_9LEPT</name>
<organism evidence="2 3">
    <name type="scientific">Leptospira ryugenii</name>
    <dbReference type="NCBI Taxonomy" id="1917863"/>
    <lineage>
        <taxon>Bacteria</taxon>
        <taxon>Pseudomonadati</taxon>
        <taxon>Spirochaetota</taxon>
        <taxon>Spirochaetia</taxon>
        <taxon>Leptospirales</taxon>
        <taxon>Leptospiraceae</taxon>
        <taxon>Leptospira</taxon>
    </lineage>
</organism>
<gene>
    <name evidence="2" type="ORF">LPTSP4_26790</name>
</gene>
<dbReference type="AlphaFoldDB" id="A0A2P2E2P1"/>
<dbReference type="SUPFAM" id="SSF101874">
    <property type="entry name" value="YceI-like"/>
    <property type="match status" value="1"/>
</dbReference>
<accession>A0A2P2E2P1</accession>
<reference evidence="2 3" key="1">
    <citation type="submission" date="2018-02" db="EMBL/GenBank/DDBJ databases">
        <title>Novel Leptospira species isolated from soil and water in Japan.</title>
        <authorList>
            <person name="Nakao R."/>
            <person name="Masuzawa T."/>
        </authorList>
    </citation>
    <scope>NUCLEOTIDE SEQUENCE [LARGE SCALE GENOMIC DNA]</scope>
    <source>
        <strain evidence="2 3">YH101</strain>
    </source>
</reference>